<comment type="caution">
    <text evidence="3">The sequence shown here is derived from an EMBL/GenBank/DDBJ whole genome shotgun (WGS) entry which is preliminary data.</text>
</comment>
<evidence type="ECO:0000256" key="1">
    <source>
        <dbReference type="SAM" id="Phobius"/>
    </source>
</evidence>
<reference evidence="3" key="1">
    <citation type="submission" date="2023-02" db="EMBL/GenBank/DDBJ databases">
        <title>Identification and recombinant expression of a fungal hydrolase from Papiliotrema laurentii that hydrolyzes apple cutin and clears colloidal polyester polyurethane.</title>
        <authorList>
            <consortium name="DOE Joint Genome Institute"/>
            <person name="Roman V.A."/>
            <person name="Bojanowski C."/>
            <person name="Crable B.R."/>
            <person name="Wagner D.N."/>
            <person name="Hung C.S."/>
            <person name="Nadeau L.J."/>
            <person name="Schratz L."/>
            <person name="Haridas S."/>
            <person name="Pangilinan J."/>
            <person name="Lipzen A."/>
            <person name="Na H."/>
            <person name="Yan M."/>
            <person name="Ng V."/>
            <person name="Grigoriev I.V."/>
            <person name="Spatafora J.W."/>
            <person name="Barlow D."/>
            <person name="Biffinger J."/>
            <person name="Kelley-Loughnane N."/>
            <person name="Varaljay V.A."/>
            <person name="Crookes-Goodson W.J."/>
        </authorList>
    </citation>
    <scope>NUCLEOTIDE SEQUENCE</scope>
    <source>
        <strain evidence="3">5307AH</strain>
    </source>
</reference>
<feature type="domain" description="CSC1/OSCA1-like 7TM region" evidence="2">
    <location>
        <begin position="354"/>
        <end position="636"/>
    </location>
</feature>
<dbReference type="PANTHER" id="PTHR13018">
    <property type="entry name" value="PROBABLE MEMBRANE PROTEIN DUF221-RELATED"/>
    <property type="match status" value="1"/>
</dbReference>
<dbReference type="InterPro" id="IPR003864">
    <property type="entry name" value="CSC1/OSCA1-like_7TM"/>
</dbReference>
<feature type="transmembrane region" description="Helical" evidence="1">
    <location>
        <begin position="12"/>
        <end position="32"/>
    </location>
</feature>
<feature type="transmembrane region" description="Helical" evidence="1">
    <location>
        <begin position="390"/>
        <end position="413"/>
    </location>
</feature>
<feature type="non-terminal residue" evidence="3">
    <location>
        <position position="750"/>
    </location>
</feature>
<evidence type="ECO:0000259" key="2">
    <source>
        <dbReference type="Pfam" id="PF02714"/>
    </source>
</evidence>
<protein>
    <recommendedName>
        <fullName evidence="2">CSC1/OSCA1-like 7TM region domain-containing protein</fullName>
    </recommendedName>
</protein>
<dbReference type="GO" id="GO:0005227">
    <property type="term" value="F:calcium-activated cation channel activity"/>
    <property type="evidence" value="ECO:0007669"/>
    <property type="project" value="InterPro"/>
</dbReference>
<gene>
    <name evidence="3" type="ORF">DB88DRAFT_442578</name>
</gene>
<feature type="transmembrane region" description="Helical" evidence="1">
    <location>
        <begin position="355"/>
        <end position="378"/>
    </location>
</feature>
<keyword evidence="1" id="KW-0472">Membrane</keyword>
<dbReference type="GO" id="GO:0005886">
    <property type="term" value="C:plasma membrane"/>
    <property type="evidence" value="ECO:0007669"/>
    <property type="project" value="TreeGrafter"/>
</dbReference>
<feature type="transmembrane region" description="Helical" evidence="1">
    <location>
        <begin position="622"/>
        <end position="639"/>
    </location>
</feature>
<feature type="transmembrane region" description="Helical" evidence="1">
    <location>
        <begin position="88"/>
        <end position="106"/>
    </location>
</feature>
<evidence type="ECO:0000313" key="3">
    <source>
        <dbReference type="EMBL" id="KAK1921890.1"/>
    </source>
</evidence>
<dbReference type="PANTHER" id="PTHR13018:SF144">
    <property type="entry name" value="CSC1_OSCA1-LIKE 7TM REGION DOMAIN-CONTAINING PROTEIN"/>
    <property type="match status" value="1"/>
</dbReference>
<dbReference type="AlphaFoldDB" id="A0AAD9CUR2"/>
<keyword evidence="1" id="KW-1133">Transmembrane helix</keyword>
<feature type="transmembrane region" description="Helical" evidence="1">
    <location>
        <begin position="440"/>
        <end position="459"/>
    </location>
</feature>
<proteinExistence type="predicted"/>
<dbReference type="InterPro" id="IPR045122">
    <property type="entry name" value="Csc1-like"/>
</dbReference>
<dbReference type="Pfam" id="PF02714">
    <property type="entry name" value="RSN1_7TM"/>
    <property type="match status" value="1"/>
</dbReference>
<feature type="transmembrane region" description="Helical" evidence="1">
    <location>
        <begin position="645"/>
        <end position="663"/>
    </location>
</feature>
<evidence type="ECO:0000313" key="4">
    <source>
        <dbReference type="Proteomes" id="UP001182556"/>
    </source>
</evidence>
<keyword evidence="4" id="KW-1185">Reference proteome</keyword>
<name>A0AAD9CUR2_PAPLA</name>
<keyword evidence="1" id="KW-0812">Transmembrane</keyword>
<sequence length="750" mass="84726">VTYLLFLRLLRWLFLTTTITVALPLTVANYYINTRTEFGSVLADKPNNDTSPSITGTSLSKEDAGEMAQSLLDNLLIFTAANVKGNGLWVHIGFEYAVTGIVILFVTNYSAHYHRLVQEWIQLNYNEVSFKTLLITDFRIPRVVFDKKTKSAVHYTVHDAKVKVCQKLGVKYETVGAEGGRGINPTRCSVTLTNGNMSSLAKMMEEFKTEHFPDFERTLTRYLRRDKLKFGSGDEYDSFWDRLTGKAIVGVIMRPDVGYLMSLSDKLKRYKETIEKEQKKAKCDPKDERHVRLGGSISSAFVTFGITKEAYQVLKGFRERKSVSKMLTGPHVERIWKNLDKTTGVSKHGYSGAGVAILIVVFGFNLLPLAAVTVLSNFDAVSTQQDSKFWAAVFTLMGGVLPPAISALFAYLLPYVVRRLNRWSGALTRGQLDKSVIRQLFIWLLVFNFVFFSLLGVIWETFLIVKEDIGQKPISAIFHSMGDIPAKITRAYISQSSYWLSWFPIRALVVCVQLLQLPRIGLTIYQSFTAKTATDIYELAKPKNFEVRLALEVYVRGILTRSTTVAAQLTRSLVYTPLAPVVPICSTVYFWAMGTVHYNQLKYVENSKETDGKSWGVARNRVLTATVLMQLLMTLTIGLKTRTPLMILLAVAPVGLVVAVKYYEGEDDIFVRASELVALAPEIPLPNEKYGKIPQYQHDLLREDWMPTLHYLAEDEQALIKVKSGLLSGLFTEEKIKPEGESKSRRRRRH</sequence>
<accession>A0AAD9CUR2</accession>
<dbReference type="Proteomes" id="UP001182556">
    <property type="component" value="Unassembled WGS sequence"/>
</dbReference>
<dbReference type="EMBL" id="JAODAN010000010">
    <property type="protein sequence ID" value="KAK1921890.1"/>
    <property type="molecule type" value="Genomic_DNA"/>
</dbReference>
<organism evidence="3 4">
    <name type="scientific">Papiliotrema laurentii</name>
    <name type="common">Cryptococcus laurentii</name>
    <dbReference type="NCBI Taxonomy" id="5418"/>
    <lineage>
        <taxon>Eukaryota</taxon>
        <taxon>Fungi</taxon>
        <taxon>Dikarya</taxon>
        <taxon>Basidiomycota</taxon>
        <taxon>Agaricomycotina</taxon>
        <taxon>Tremellomycetes</taxon>
        <taxon>Tremellales</taxon>
        <taxon>Rhynchogastremaceae</taxon>
        <taxon>Papiliotrema</taxon>
    </lineage>
</organism>